<dbReference type="SUPFAM" id="SSF53474">
    <property type="entry name" value="alpha/beta-Hydrolases"/>
    <property type="match status" value="1"/>
</dbReference>
<dbReference type="AlphaFoldDB" id="A0A2T4JCD7"/>
<dbReference type="InterPro" id="IPR029058">
    <property type="entry name" value="AB_hydrolase_fold"/>
</dbReference>
<dbReference type="SMART" id="SM00939">
    <property type="entry name" value="PepX_C"/>
    <property type="match status" value="1"/>
</dbReference>
<dbReference type="PANTHER" id="PTHR43056:SF10">
    <property type="entry name" value="COCE_NOND FAMILY, PUTATIVE (AFU_ORTHOLOGUE AFUA_7G00600)-RELATED"/>
    <property type="match status" value="1"/>
</dbReference>
<dbReference type="InterPro" id="IPR008979">
    <property type="entry name" value="Galactose-bd-like_sf"/>
</dbReference>
<dbReference type="Gene3D" id="2.60.120.260">
    <property type="entry name" value="Galactose-binding domain-like"/>
    <property type="match status" value="1"/>
</dbReference>
<evidence type="ECO:0000259" key="2">
    <source>
        <dbReference type="SMART" id="SM00939"/>
    </source>
</evidence>
<name>A0A2T4JCD7_FUSBL</name>
<dbReference type="InterPro" id="IPR005674">
    <property type="entry name" value="CocE/Ser_esterase"/>
</dbReference>
<dbReference type="InterPro" id="IPR050585">
    <property type="entry name" value="Xaa-Pro_dipeptidyl-ppase/CocE"/>
</dbReference>
<dbReference type="GO" id="GO:0008239">
    <property type="term" value="F:dipeptidyl-peptidase activity"/>
    <property type="evidence" value="ECO:0007669"/>
    <property type="project" value="InterPro"/>
</dbReference>
<proteinExistence type="predicted"/>
<evidence type="ECO:0000256" key="1">
    <source>
        <dbReference type="ARBA" id="ARBA00022801"/>
    </source>
</evidence>
<comment type="caution">
    <text evidence="3">The sequence shown here is derived from an EMBL/GenBank/DDBJ whole genome shotgun (WGS) entry which is preliminary data.</text>
</comment>
<organism evidence="3 4">
    <name type="scientific">Fuscovulum blasticum DSM 2131</name>
    <dbReference type="NCBI Taxonomy" id="1188250"/>
    <lineage>
        <taxon>Bacteria</taxon>
        <taxon>Pseudomonadati</taxon>
        <taxon>Pseudomonadota</taxon>
        <taxon>Alphaproteobacteria</taxon>
        <taxon>Rhodobacterales</taxon>
        <taxon>Paracoccaceae</taxon>
        <taxon>Pseudogemmobacter</taxon>
    </lineage>
</organism>
<dbReference type="Pfam" id="PF02129">
    <property type="entry name" value="Peptidase_S15"/>
    <property type="match status" value="1"/>
</dbReference>
<reference evidence="3 4" key="1">
    <citation type="submission" date="2018-03" db="EMBL/GenBank/DDBJ databases">
        <title>Rhodobacter blasticus.</title>
        <authorList>
            <person name="Meyer T.E."/>
            <person name="Miller S."/>
            <person name="Lodha T."/>
            <person name="Gandham S."/>
            <person name="Chintalapati S."/>
            <person name="Chintalapati V.R."/>
        </authorList>
    </citation>
    <scope>NUCLEOTIDE SEQUENCE [LARGE SCALE GENOMIC DNA]</scope>
    <source>
        <strain evidence="3 4">DSM 2131</strain>
    </source>
</reference>
<feature type="domain" description="Xaa-Pro dipeptidyl-peptidase C-terminal" evidence="2">
    <location>
        <begin position="290"/>
        <end position="557"/>
    </location>
</feature>
<accession>A0A2T4JCD7</accession>
<dbReference type="InterPro" id="IPR013736">
    <property type="entry name" value="Xaa-Pro_dipept_C"/>
</dbReference>
<dbReference type="PANTHER" id="PTHR43056">
    <property type="entry name" value="PEPTIDASE S9 PROLYL OLIGOPEPTIDASE"/>
    <property type="match status" value="1"/>
</dbReference>
<sequence>MVVRTDFPFRVVEHEDMGIVLPDGTRLSARVWMPEDAPANPVPAVLEYIPYRKRDGTLPRDEMMHPWFAGHGYAAVRVDMRGNGDSQGLMDDEYSPQEMADALAVIDWLSRQPWCSGSVGMMGKSWGGFNCLQAAFNQPPALKAVVSVCATTDRFADDIHFKGGCLLGENFGWGAVMLSFSSRPPDPALRPDWREDWLRRLEAEPWLAPRWAAHQARDAYWAHGSVCEDWSRNTVPAMIWGGWADNYMNTVAALVEGAPAPVKGVVGPWVHQYPHTAVPGPQVGFLQIALRWWDRWLKGVPNGAEADPAYRAYVLHSEPPDASAKARAGHWVAEAVWPSPRVVPQVWHLAAAAPGVSHPRTPVGYLQTDESPDGFFVEVATLQHLGLAAGEFFPMGLNAEMPGDQAGDDALSVCFDGPELMAPLQLLGAAELTLRLSSDRPLGFVVARLCDVAPDGSSVRIAHGMLNLCHRDGMATPAPLVQGQPVAVTVRLDQMGYRLAPGHRLRLALSNSYWPFVWPSPQAGVLTVTAGRLVLPVHPGADRSEWTPPPAEHAAPWQHLVLRPGQSRRFVEQDLITGTRALVVEEDGGDVENLTHGLCSGETMTERWEIAPDDPLSARAVHVWEQRLSRGDWRIRTRAEATMTGTATHLRMQARLTAWEADRQIFLREWDEEVPRHFV</sequence>
<gene>
    <name evidence="3" type="ORF">C5F44_04165</name>
</gene>
<dbReference type="Gene3D" id="3.40.50.1820">
    <property type="entry name" value="alpha/beta hydrolase"/>
    <property type="match status" value="2"/>
</dbReference>
<dbReference type="EMBL" id="PZKE01000003">
    <property type="protein sequence ID" value="PTE15575.1"/>
    <property type="molecule type" value="Genomic_DNA"/>
</dbReference>
<evidence type="ECO:0000313" key="4">
    <source>
        <dbReference type="Proteomes" id="UP000241362"/>
    </source>
</evidence>
<evidence type="ECO:0000313" key="3">
    <source>
        <dbReference type="EMBL" id="PTE15575.1"/>
    </source>
</evidence>
<dbReference type="NCBIfam" id="TIGR00976">
    <property type="entry name" value="CocE_NonD"/>
    <property type="match status" value="1"/>
</dbReference>
<dbReference type="Pfam" id="PF08530">
    <property type="entry name" value="PepX_C"/>
    <property type="match status" value="1"/>
</dbReference>
<dbReference type="SUPFAM" id="SSF49785">
    <property type="entry name" value="Galactose-binding domain-like"/>
    <property type="match status" value="1"/>
</dbReference>
<keyword evidence="1" id="KW-0378">Hydrolase</keyword>
<protein>
    <submittedName>
        <fullName evidence="3">Peptidase S15</fullName>
    </submittedName>
</protein>
<keyword evidence="4" id="KW-1185">Reference proteome</keyword>
<dbReference type="RefSeq" id="WP_107672252.1">
    <property type="nucleotide sequence ID" value="NZ_PZKE01000003.1"/>
</dbReference>
<dbReference type="Proteomes" id="UP000241362">
    <property type="component" value="Unassembled WGS sequence"/>
</dbReference>
<dbReference type="InterPro" id="IPR000383">
    <property type="entry name" value="Xaa-Pro-like_dom"/>
</dbReference>